<evidence type="ECO:0000256" key="2">
    <source>
        <dbReference type="ARBA" id="ARBA00022670"/>
    </source>
</evidence>
<evidence type="ECO:0000259" key="8">
    <source>
        <dbReference type="Pfam" id="PF01432"/>
    </source>
</evidence>
<keyword evidence="2 7" id="KW-0645">Protease</keyword>
<dbReference type="GO" id="GO:0004222">
    <property type="term" value="F:metalloendopeptidase activity"/>
    <property type="evidence" value="ECO:0007669"/>
    <property type="project" value="InterPro"/>
</dbReference>
<evidence type="ECO:0000256" key="4">
    <source>
        <dbReference type="ARBA" id="ARBA00022801"/>
    </source>
</evidence>
<dbReference type="EMBL" id="SDPO01000001">
    <property type="protein sequence ID" value="RXZ50649.1"/>
    <property type="molecule type" value="Genomic_DNA"/>
</dbReference>
<dbReference type="SUPFAM" id="SSF55486">
    <property type="entry name" value="Metalloproteases ('zincins'), catalytic domain"/>
    <property type="match status" value="1"/>
</dbReference>
<dbReference type="PANTHER" id="PTHR43660">
    <property type="entry name" value="DIPEPTIDYL CARBOXYPEPTIDASE"/>
    <property type="match status" value="1"/>
</dbReference>
<organism evidence="9 10">
    <name type="scientific">Agromyces fucosus</name>
    <dbReference type="NCBI Taxonomy" id="41985"/>
    <lineage>
        <taxon>Bacteria</taxon>
        <taxon>Bacillati</taxon>
        <taxon>Actinomycetota</taxon>
        <taxon>Actinomycetes</taxon>
        <taxon>Micrococcales</taxon>
        <taxon>Microbacteriaceae</taxon>
        <taxon>Agromyces</taxon>
    </lineage>
</organism>
<dbReference type="Pfam" id="PF01432">
    <property type="entry name" value="Peptidase_M3"/>
    <property type="match status" value="1"/>
</dbReference>
<dbReference type="Gene3D" id="1.10.1370.40">
    <property type="match status" value="3"/>
</dbReference>
<keyword evidence="6 7" id="KW-0482">Metalloprotease</keyword>
<evidence type="ECO:0000313" key="9">
    <source>
        <dbReference type="EMBL" id="RXZ50649.1"/>
    </source>
</evidence>
<dbReference type="GO" id="GO:0046872">
    <property type="term" value="F:metal ion binding"/>
    <property type="evidence" value="ECO:0007669"/>
    <property type="project" value="UniProtKB-UniRule"/>
</dbReference>
<dbReference type="GO" id="GO:0006508">
    <property type="term" value="P:proteolysis"/>
    <property type="evidence" value="ECO:0007669"/>
    <property type="project" value="UniProtKB-KW"/>
</dbReference>
<keyword evidence="5 7" id="KW-0862">Zinc</keyword>
<dbReference type="FunFam" id="3.40.390.10:FF:000009">
    <property type="entry name" value="Oligopeptidase A"/>
    <property type="match status" value="1"/>
</dbReference>
<keyword evidence="3 7" id="KW-0479">Metal-binding</keyword>
<name>A0A4Q2JV47_9MICO</name>
<sequence length="682" mass="74979">MTTEHSNPFLEPSPLPYRLPLFALIRPEHYREAIDAGMREQRRAIESIATDAAAPTFENTVVALERSGEVLRRVLPVFENASSADSDAAIDAIEVELAPLLSAHRDAIRLDPRLYARLSELQAARDGLELDAESVELLDKYHRTATLAGAALGEAERGELTALNTRISELTTAFQQHLLADANDLALHFTDPDDLAGLDEGRRSAAREAAISRGLDGWLITLVLPTGQPTLAALERDAVRDRLLAASRARGCRGGAHDTRETLLEIVRLRAERAALLGFTSHAAAVTVDETAGTPDAVAELLDRLTPAATANARREALALAERAAATGRRPIEASDWALLSESVRRERYAVDLDEMRPYLEFDRVLTRGVFHAAHLLYGLTFAERTDLVGYHPETRVFEVFEEDGTPVGLYLLDLYTRDSKRGGAWMSSLVEQSKLEGTLPVVVNNMNVARPAAGEPTLLTLDETETLFHEFGHALHGLLSDVVHPSMSGTNVYRDFVELPSQVNELWVLRPEVLGEYAVHHETGERMPQQLVDRLLASRTFNEGFSTTEYLAAAVLDQAWHRLSPAEADAVADVAQFERDALAAAGLDDPLVPPRYSSTYFAHVFAGGYDAGYYSYIWSEVPGADIMAWFESNGGATRENGERYRAEILAPGGSRDPRESIRRLLGREPEIGALLERRGLA</sequence>
<keyword evidence="10" id="KW-1185">Reference proteome</keyword>
<comment type="similarity">
    <text evidence="1 7">Belongs to the peptidase M3 family.</text>
</comment>
<evidence type="ECO:0000256" key="3">
    <source>
        <dbReference type="ARBA" id="ARBA00022723"/>
    </source>
</evidence>
<keyword evidence="4 7" id="KW-0378">Hydrolase</keyword>
<dbReference type="InterPro" id="IPR001567">
    <property type="entry name" value="Pept_M3A_M3B_dom"/>
</dbReference>
<dbReference type="OrthoDB" id="9773538at2"/>
<dbReference type="RefSeq" id="WP_129230427.1">
    <property type="nucleotide sequence ID" value="NZ_SDPO01000001.1"/>
</dbReference>
<dbReference type="PANTHER" id="PTHR43660:SF1">
    <property type="entry name" value="DIPEPTIDYL CARBOXYPEPTIDASE"/>
    <property type="match status" value="1"/>
</dbReference>
<protein>
    <submittedName>
        <fullName evidence="9">M3 family peptidase</fullName>
    </submittedName>
</protein>
<evidence type="ECO:0000256" key="5">
    <source>
        <dbReference type="ARBA" id="ARBA00022833"/>
    </source>
</evidence>
<reference evidence="9 10" key="1">
    <citation type="submission" date="2019-01" db="EMBL/GenBank/DDBJ databases">
        <authorList>
            <person name="Li J."/>
        </authorList>
    </citation>
    <scope>NUCLEOTIDE SEQUENCE [LARGE SCALE GENOMIC DNA]</scope>
    <source>
        <strain evidence="9 10">CCUG 35506</strain>
    </source>
</reference>
<proteinExistence type="inferred from homology"/>
<comment type="caution">
    <text evidence="9">The sequence shown here is derived from an EMBL/GenBank/DDBJ whole genome shotgun (WGS) entry which is preliminary data.</text>
</comment>
<dbReference type="GO" id="GO:0004180">
    <property type="term" value="F:carboxypeptidase activity"/>
    <property type="evidence" value="ECO:0007669"/>
    <property type="project" value="TreeGrafter"/>
</dbReference>
<dbReference type="InterPro" id="IPR045090">
    <property type="entry name" value="Pept_M3A_M3B"/>
</dbReference>
<evidence type="ECO:0000256" key="6">
    <source>
        <dbReference type="ARBA" id="ARBA00023049"/>
    </source>
</evidence>
<evidence type="ECO:0000256" key="1">
    <source>
        <dbReference type="ARBA" id="ARBA00006040"/>
    </source>
</evidence>
<dbReference type="CDD" id="cd06456">
    <property type="entry name" value="M3A_DCP"/>
    <property type="match status" value="1"/>
</dbReference>
<dbReference type="AlphaFoldDB" id="A0A4Q2JV47"/>
<dbReference type="InterPro" id="IPR034005">
    <property type="entry name" value="M3A_DCP"/>
</dbReference>
<dbReference type="GO" id="GO:0005829">
    <property type="term" value="C:cytosol"/>
    <property type="evidence" value="ECO:0007669"/>
    <property type="project" value="TreeGrafter"/>
</dbReference>
<feature type="domain" description="Peptidase M3A/M3B catalytic" evidence="8">
    <location>
        <begin position="235"/>
        <end position="680"/>
    </location>
</feature>
<dbReference type="Proteomes" id="UP000292935">
    <property type="component" value="Unassembled WGS sequence"/>
</dbReference>
<comment type="cofactor">
    <cofactor evidence="7">
        <name>Zn(2+)</name>
        <dbReference type="ChEBI" id="CHEBI:29105"/>
    </cofactor>
    <text evidence="7">Binds 1 zinc ion.</text>
</comment>
<gene>
    <name evidence="9" type="ORF">ESP57_02230</name>
</gene>
<evidence type="ECO:0000313" key="10">
    <source>
        <dbReference type="Proteomes" id="UP000292935"/>
    </source>
</evidence>
<evidence type="ECO:0000256" key="7">
    <source>
        <dbReference type="RuleBase" id="RU003435"/>
    </source>
</evidence>
<accession>A0A4Q2JV47</accession>